<evidence type="ECO:0000313" key="4">
    <source>
        <dbReference type="EMBL" id="GAA4971658.1"/>
    </source>
</evidence>
<gene>
    <name evidence="4" type="ORF">GCM10023225_11670</name>
</gene>
<feature type="region of interest" description="Disordered" evidence="1">
    <location>
        <begin position="593"/>
        <end position="620"/>
    </location>
</feature>
<dbReference type="EMBL" id="BAABIL010000151">
    <property type="protein sequence ID" value="GAA4971658.1"/>
    <property type="molecule type" value="Genomic_DNA"/>
</dbReference>
<dbReference type="Pfam" id="PF00990">
    <property type="entry name" value="GGDEF"/>
    <property type="match status" value="1"/>
</dbReference>
<dbReference type="Proteomes" id="UP001501195">
    <property type="component" value="Unassembled WGS sequence"/>
</dbReference>
<evidence type="ECO:0000256" key="2">
    <source>
        <dbReference type="SAM" id="Phobius"/>
    </source>
</evidence>
<dbReference type="PANTHER" id="PTHR44757">
    <property type="entry name" value="DIGUANYLATE CYCLASE DGCP"/>
    <property type="match status" value="1"/>
</dbReference>
<keyword evidence="5" id="KW-1185">Reference proteome</keyword>
<feature type="transmembrane region" description="Helical" evidence="2">
    <location>
        <begin position="75"/>
        <end position="94"/>
    </location>
</feature>
<dbReference type="NCBIfam" id="TIGR00254">
    <property type="entry name" value="GGDEF"/>
    <property type="match status" value="1"/>
</dbReference>
<feature type="transmembrane region" description="Helical" evidence="2">
    <location>
        <begin position="279"/>
        <end position="300"/>
    </location>
</feature>
<feature type="transmembrane region" description="Helical" evidence="2">
    <location>
        <begin position="166"/>
        <end position="182"/>
    </location>
</feature>
<name>A0ABP9HIY0_9ACTN</name>
<reference evidence="5" key="1">
    <citation type="journal article" date="2019" name="Int. J. Syst. Evol. Microbiol.">
        <title>The Global Catalogue of Microorganisms (GCM) 10K type strain sequencing project: providing services to taxonomists for standard genome sequencing and annotation.</title>
        <authorList>
            <consortium name="The Broad Institute Genomics Platform"/>
            <consortium name="The Broad Institute Genome Sequencing Center for Infectious Disease"/>
            <person name="Wu L."/>
            <person name="Ma J."/>
        </authorList>
    </citation>
    <scope>NUCLEOTIDE SEQUENCE [LARGE SCALE GENOMIC DNA]</scope>
    <source>
        <strain evidence="5">JCM 18126</strain>
    </source>
</reference>
<dbReference type="RefSeq" id="WP_345711456.1">
    <property type="nucleotide sequence ID" value="NZ_BAABIL010000151.1"/>
</dbReference>
<protein>
    <recommendedName>
        <fullName evidence="3">GGDEF domain-containing protein</fullName>
    </recommendedName>
</protein>
<dbReference type="Gene3D" id="3.30.70.270">
    <property type="match status" value="1"/>
</dbReference>
<dbReference type="InterPro" id="IPR029787">
    <property type="entry name" value="Nucleotide_cyclase"/>
</dbReference>
<accession>A0ABP9HIY0</accession>
<feature type="transmembrane region" description="Helical" evidence="2">
    <location>
        <begin position="100"/>
        <end position="118"/>
    </location>
</feature>
<dbReference type="Gene3D" id="3.30.450.20">
    <property type="entry name" value="PAS domain"/>
    <property type="match status" value="1"/>
</dbReference>
<dbReference type="PANTHER" id="PTHR44757:SF2">
    <property type="entry name" value="BIOFILM ARCHITECTURE MAINTENANCE PROTEIN MBAA"/>
    <property type="match status" value="1"/>
</dbReference>
<proteinExistence type="predicted"/>
<dbReference type="InterPro" id="IPR000160">
    <property type="entry name" value="GGDEF_dom"/>
</dbReference>
<feature type="compositionally biased region" description="Basic and acidic residues" evidence="1">
    <location>
        <begin position="610"/>
        <end position="620"/>
    </location>
</feature>
<dbReference type="SMART" id="SM00267">
    <property type="entry name" value="GGDEF"/>
    <property type="match status" value="1"/>
</dbReference>
<keyword evidence="2" id="KW-1133">Transmembrane helix</keyword>
<evidence type="ECO:0000313" key="5">
    <source>
        <dbReference type="Proteomes" id="UP001501195"/>
    </source>
</evidence>
<feature type="transmembrane region" description="Helical" evidence="2">
    <location>
        <begin position="203"/>
        <end position="220"/>
    </location>
</feature>
<feature type="compositionally biased region" description="Basic residues" evidence="1">
    <location>
        <begin position="593"/>
        <end position="604"/>
    </location>
</feature>
<feature type="transmembrane region" description="Helical" evidence="2">
    <location>
        <begin position="52"/>
        <end position="68"/>
    </location>
</feature>
<dbReference type="SUPFAM" id="SSF55785">
    <property type="entry name" value="PYP-like sensor domain (PAS domain)"/>
    <property type="match status" value="1"/>
</dbReference>
<keyword evidence="2" id="KW-0472">Membrane</keyword>
<dbReference type="CDD" id="cd01949">
    <property type="entry name" value="GGDEF"/>
    <property type="match status" value="1"/>
</dbReference>
<keyword evidence="2" id="KW-0812">Transmembrane</keyword>
<dbReference type="InterPro" id="IPR052155">
    <property type="entry name" value="Biofilm_reg_signaling"/>
</dbReference>
<comment type="caution">
    <text evidence="4">The sequence shown here is derived from an EMBL/GenBank/DDBJ whole genome shotgun (WGS) entry which is preliminary data.</text>
</comment>
<dbReference type="SUPFAM" id="SSF55073">
    <property type="entry name" value="Nucleotide cyclase"/>
    <property type="match status" value="1"/>
</dbReference>
<dbReference type="InterPro" id="IPR043128">
    <property type="entry name" value="Rev_trsase/Diguanyl_cyclase"/>
</dbReference>
<sequence length="620" mass="65310">MSSDPPTVSAHEDVAAAPAIRHEGPRLALTTSLLVAALGAACLHLWSAPDITATAWWPGAGVVLALALRRPHQRGWIALGTLVGTAAGALGGSVPPVPALAHALAAAVQCLVAAELVARTNPGGPLLRRARDTWMLGLGVLLGTGAGTGVQAALQPALDPAAGARTQLLGVLLVMPLLLLAGERPDAALPAQPPARRRVTRQAEDVAALGACALVAVAVFCTTGTTSWSFTVVIPVLWAAARTRPGRALVGLLLVAVIAAAGTRADLGPYRELPVSQQVPVLQALLFTATAVALAMALVVRARDRALERAREREELFRRTFDDALLGVALLRLQPDGHAVVVRVNDRLAALLGGHERIPTGSDWASQVWTGHRETFVRAVRALARGAEGSWHGELRHGLGDTWLELAIATWPTADGGGSDVAAVVQVIDCTQRRAAQRRLRDAAMHDALTGLPNRVLLEDRLRHALGAAGRSGRQVALLYCDLDDFKPVNDTGGHAAGDQVLIETGCRLQAAVRPGDTVARIGGDEFAVVCPDLPDESAAYAVAQRVVDAMRLPFEVAGWRFEVGVSVGVALADRTTDSRHVLHQADDAMYRAKRGSKGRHHRATPTLVDLRDDQQRTGS</sequence>
<feature type="transmembrane region" description="Helical" evidence="2">
    <location>
        <begin position="134"/>
        <end position="154"/>
    </location>
</feature>
<feature type="domain" description="GGDEF" evidence="3">
    <location>
        <begin position="474"/>
        <end position="608"/>
    </location>
</feature>
<evidence type="ECO:0000256" key="1">
    <source>
        <dbReference type="SAM" id="MobiDB-lite"/>
    </source>
</evidence>
<dbReference type="InterPro" id="IPR035965">
    <property type="entry name" value="PAS-like_dom_sf"/>
</dbReference>
<organism evidence="4 5">
    <name type="scientific">Kineococcus glutinatus</name>
    <dbReference type="NCBI Taxonomy" id="1070872"/>
    <lineage>
        <taxon>Bacteria</taxon>
        <taxon>Bacillati</taxon>
        <taxon>Actinomycetota</taxon>
        <taxon>Actinomycetes</taxon>
        <taxon>Kineosporiales</taxon>
        <taxon>Kineosporiaceae</taxon>
        <taxon>Kineococcus</taxon>
    </lineage>
</organism>
<dbReference type="PROSITE" id="PS50887">
    <property type="entry name" value="GGDEF"/>
    <property type="match status" value="1"/>
</dbReference>
<evidence type="ECO:0000259" key="3">
    <source>
        <dbReference type="PROSITE" id="PS50887"/>
    </source>
</evidence>
<feature type="transmembrane region" description="Helical" evidence="2">
    <location>
        <begin position="248"/>
        <end position="267"/>
    </location>
</feature>